<evidence type="ECO:0000313" key="2">
    <source>
        <dbReference type="EMBL" id="MPM52163.1"/>
    </source>
</evidence>
<dbReference type="EMBL" id="VSSQ01013737">
    <property type="protein sequence ID" value="MPM52163.1"/>
    <property type="molecule type" value="Genomic_DNA"/>
</dbReference>
<dbReference type="AlphaFoldDB" id="A0A645AMT6"/>
<accession>A0A645AMT6</accession>
<dbReference type="InterPro" id="IPR045865">
    <property type="entry name" value="ACT-like_dom_sf"/>
</dbReference>
<feature type="domain" description="ACT" evidence="1">
    <location>
        <begin position="6"/>
        <end position="82"/>
    </location>
</feature>
<dbReference type="PANTHER" id="PTHR40099">
    <property type="entry name" value="ACETOLACTATE SYNTHASE, SMALL SUBUNIT"/>
    <property type="match status" value="1"/>
</dbReference>
<evidence type="ECO:0000259" key="1">
    <source>
        <dbReference type="PROSITE" id="PS51671"/>
    </source>
</evidence>
<reference evidence="2" key="1">
    <citation type="submission" date="2019-08" db="EMBL/GenBank/DDBJ databases">
        <authorList>
            <person name="Kucharzyk K."/>
            <person name="Murdoch R.W."/>
            <person name="Higgins S."/>
            <person name="Loffler F."/>
        </authorList>
    </citation>
    <scope>NUCLEOTIDE SEQUENCE</scope>
</reference>
<dbReference type="CDD" id="cd04882">
    <property type="entry name" value="ACT_Bt0572_2"/>
    <property type="match status" value="1"/>
</dbReference>
<comment type="caution">
    <text evidence="2">The sequence shown here is derived from an EMBL/GenBank/DDBJ whole genome shotgun (WGS) entry which is preliminary data.</text>
</comment>
<name>A0A645AMT6_9ZZZZ</name>
<dbReference type="PROSITE" id="PS51671">
    <property type="entry name" value="ACT"/>
    <property type="match status" value="1"/>
</dbReference>
<protein>
    <recommendedName>
        <fullName evidence="1">ACT domain-containing protein</fullName>
    </recommendedName>
</protein>
<dbReference type="Gene3D" id="3.30.2130.10">
    <property type="entry name" value="VC0802-like"/>
    <property type="match status" value="1"/>
</dbReference>
<sequence>MNTIQQISTFVENRPGAFREILQVIQANNINIKALSIADTADFGILRFIVANPDQLGEILREAGFIVKRTPVLAITIGDKPGNLLTYVNKLSEAGINIEYVYAFTTAIENVAKVVMKVDDIERAVTTLSNDKEIKECLQAKENVDFYW</sequence>
<dbReference type="Pfam" id="PF19571">
    <property type="entry name" value="ACT_8"/>
    <property type="match status" value="1"/>
</dbReference>
<dbReference type="InterPro" id="IPR002912">
    <property type="entry name" value="ACT_dom"/>
</dbReference>
<dbReference type="InterPro" id="IPR045739">
    <property type="entry name" value="ACT_dom_pair"/>
</dbReference>
<dbReference type="SUPFAM" id="SSF55021">
    <property type="entry name" value="ACT-like"/>
    <property type="match status" value="2"/>
</dbReference>
<proteinExistence type="predicted"/>
<organism evidence="2">
    <name type="scientific">bioreactor metagenome</name>
    <dbReference type="NCBI Taxonomy" id="1076179"/>
    <lineage>
        <taxon>unclassified sequences</taxon>
        <taxon>metagenomes</taxon>
        <taxon>ecological metagenomes</taxon>
    </lineage>
</organism>
<dbReference type="PANTHER" id="PTHR40099:SF1">
    <property type="entry name" value="ACETOLACTATE SYNTHASE, SMALL SUBUNIT"/>
    <property type="match status" value="1"/>
</dbReference>
<gene>
    <name evidence="2" type="ORF">SDC9_98919</name>
</gene>